<evidence type="ECO:0000313" key="3">
    <source>
        <dbReference type="Proteomes" id="UP000822476"/>
    </source>
</evidence>
<protein>
    <submittedName>
        <fullName evidence="2">Uncharacterized protein</fullName>
    </submittedName>
</protein>
<evidence type="ECO:0000313" key="2">
    <source>
        <dbReference type="EMBL" id="KAF7261375.1"/>
    </source>
</evidence>
<dbReference type="OrthoDB" id="6263727at2759"/>
<keyword evidence="3" id="KW-1185">Reference proteome</keyword>
<feature type="region of interest" description="Disordered" evidence="1">
    <location>
        <begin position="1"/>
        <end position="27"/>
    </location>
</feature>
<sequence length="276" mass="30754">MKQSQPENDGPEITQKRASYSTHEQRLNPKELEGLVFREVTSDTTSSVSILGKRITRQYASEFVLPDDTRVAISRHESANPSDEMESVTLCLSIGLRLNAQQLTQALATTDELGGTDSGAYTNTSTTSSEEIFSDISLEIDKETGSKIRCTHGDLLNTSTEDLHATALDRSIPRSSSKYTHCPHGLRISDYMNDDPWAAAILLVDSTANDDLLRQLETGCRLDPEAYRMERLQRRRNWETIIDLHNEPTIRSIGLSRTQSETDSINTACTDVGEDE</sequence>
<dbReference type="EMBL" id="JTDE01000403">
    <property type="protein sequence ID" value="KAF7261375.1"/>
    <property type="molecule type" value="Genomic_DNA"/>
</dbReference>
<comment type="caution">
    <text evidence="2">The sequence shown here is derived from an EMBL/GenBank/DDBJ whole genome shotgun (WGS) entry which is preliminary data.</text>
</comment>
<gene>
    <name evidence="2" type="ORF">EG68_01224</name>
</gene>
<dbReference type="AlphaFoldDB" id="A0A8S9Z1S9"/>
<reference evidence="2" key="1">
    <citation type="submission" date="2019-07" db="EMBL/GenBank/DDBJ databases">
        <title>Annotation for the trematode Paragonimus miyazaki's.</title>
        <authorList>
            <person name="Choi Y.-J."/>
        </authorList>
    </citation>
    <scope>NUCLEOTIDE SEQUENCE</scope>
    <source>
        <strain evidence="2">Japan</strain>
    </source>
</reference>
<proteinExistence type="predicted"/>
<evidence type="ECO:0000256" key="1">
    <source>
        <dbReference type="SAM" id="MobiDB-lite"/>
    </source>
</evidence>
<organism evidence="2 3">
    <name type="scientific">Paragonimus skrjabini miyazakii</name>
    <dbReference type="NCBI Taxonomy" id="59628"/>
    <lineage>
        <taxon>Eukaryota</taxon>
        <taxon>Metazoa</taxon>
        <taxon>Spiralia</taxon>
        <taxon>Lophotrochozoa</taxon>
        <taxon>Platyhelminthes</taxon>
        <taxon>Trematoda</taxon>
        <taxon>Digenea</taxon>
        <taxon>Plagiorchiida</taxon>
        <taxon>Troglotremata</taxon>
        <taxon>Troglotrematidae</taxon>
        <taxon>Paragonimus</taxon>
    </lineage>
</organism>
<dbReference type="Proteomes" id="UP000822476">
    <property type="component" value="Unassembled WGS sequence"/>
</dbReference>
<name>A0A8S9Z1S9_9TREM</name>
<accession>A0A8S9Z1S9</accession>